<comment type="subcellular location">
    <subcellularLocation>
        <location evidence="2">Cytoplasm</location>
    </subcellularLocation>
</comment>
<comment type="similarity">
    <text evidence="1 2">Belongs to the universal stress protein A family.</text>
</comment>
<dbReference type="Pfam" id="PF00582">
    <property type="entry name" value="Usp"/>
    <property type="match status" value="1"/>
</dbReference>
<dbReference type="PRINTS" id="PR01438">
    <property type="entry name" value="UNVRSLSTRESS"/>
</dbReference>
<protein>
    <recommendedName>
        <fullName evidence="2">Universal stress protein</fullName>
    </recommendedName>
</protein>
<comment type="caution">
    <text evidence="4">The sequence shown here is derived from an EMBL/GenBank/DDBJ whole genome shotgun (WGS) entry which is preliminary data.</text>
</comment>
<dbReference type="InterPro" id="IPR014729">
    <property type="entry name" value="Rossmann-like_a/b/a_fold"/>
</dbReference>
<dbReference type="OrthoDB" id="9792500at2"/>
<proteinExistence type="inferred from homology"/>
<dbReference type="PANTHER" id="PTHR46268:SF6">
    <property type="entry name" value="UNIVERSAL STRESS PROTEIN UP12"/>
    <property type="match status" value="1"/>
</dbReference>
<sequence length="146" mass="16328">MSFYKKVLVPLDFHDDNERIVAKGKKLADDNNAELFLLHVDESMSDLYLFEAASFSGHLKEFKQDICRRSQEKLAKMGAGLDDNHLLVREGRAPGEIEKVVKELGIDLIVMGSHGHSGLRRLLGSTVNVVLNHVQCDVLTVRTQDA</sequence>
<dbReference type="InterPro" id="IPR006015">
    <property type="entry name" value="Universal_stress_UspA"/>
</dbReference>
<dbReference type="InterPro" id="IPR006016">
    <property type="entry name" value="UspA"/>
</dbReference>
<keyword evidence="5" id="KW-1185">Reference proteome</keyword>
<dbReference type="GO" id="GO:0005737">
    <property type="term" value="C:cytoplasm"/>
    <property type="evidence" value="ECO:0007669"/>
    <property type="project" value="UniProtKB-SubCell"/>
</dbReference>
<dbReference type="EMBL" id="SWCI01000020">
    <property type="protein sequence ID" value="TKB46504.1"/>
    <property type="molecule type" value="Genomic_DNA"/>
</dbReference>
<gene>
    <name evidence="4" type="ORF">FCL40_17810</name>
</gene>
<accession>A0A4U1B7E5</accession>
<feature type="domain" description="UspA" evidence="3">
    <location>
        <begin position="4"/>
        <end position="142"/>
    </location>
</feature>
<evidence type="ECO:0000256" key="2">
    <source>
        <dbReference type="PIRNR" id="PIRNR006276"/>
    </source>
</evidence>
<reference evidence="4 5" key="1">
    <citation type="submission" date="2019-04" db="EMBL/GenBank/DDBJ databases">
        <authorList>
            <person name="Hwang J.C."/>
        </authorList>
    </citation>
    <scope>NUCLEOTIDE SEQUENCE [LARGE SCALE GENOMIC DNA]</scope>
    <source>
        <strain evidence="4 5">IMCC35001</strain>
    </source>
</reference>
<evidence type="ECO:0000313" key="4">
    <source>
        <dbReference type="EMBL" id="TKB46504.1"/>
    </source>
</evidence>
<dbReference type="PANTHER" id="PTHR46268">
    <property type="entry name" value="STRESS RESPONSE PROTEIN NHAX"/>
    <property type="match status" value="1"/>
</dbReference>
<dbReference type="PIRSF" id="PIRSF006276">
    <property type="entry name" value="UspA"/>
    <property type="match status" value="1"/>
</dbReference>
<dbReference type="SUPFAM" id="SSF52402">
    <property type="entry name" value="Adenine nucleotide alpha hydrolases-like"/>
    <property type="match status" value="1"/>
</dbReference>
<evidence type="ECO:0000256" key="1">
    <source>
        <dbReference type="ARBA" id="ARBA00008791"/>
    </source>
</evidence>
<organism evidence="4 5">
    <name type="scientific">Ferrimonas sediminicola</name>
    <dbReference type="NCBI Taxonomy" id="2569538"/>
    <lineage>
        <taxon>Bacteria</taxon>
        <taxon>Pseudomonadati</taxon>
        <taxon>Pseudomonadota</taxon>
        <taxon>Gammaproteobacteria</taxon>
        <taxon>Alteromonadales</taxon>
        <taxon>Ferrimonadaceae</taxon>
        <taxon>Ferrimonas</taxon>
    </lineage>
</organism>
<dbReference type="AlphaFoldDB" id="A0A4U1B7E5"/>
<name>A0A4U1B7E5_9GAMM</name>
<evidence type="ECO:0000313" key="5">
    <source>
        <dbReference type="Proteomes" id="UP000305674"/>
    </source>
</evidence>
<dbReference type="Proteomes" id="UP000305674">
    <property type="component" value="Unassembled WGS sequence"/>
</dbReference>
<dbReference type="Gene3D" id="3.40.50.620">
    <property type="entry name" value="HUPs"/>
    <property type="match status" value="1"/>
</dbReference>
<dbReference type="RefSeq" id="WP_136854619.1">
    <property type="nucleotide sequence ID" value="NZ_SWCI01000020.1"/>
</dbReference>
<evidence type="ECO:0000259" key="3">
    <source>
        <dbReference type="Pfam" id="PF00582"/>
    </source>
</evidence>
<keyword evidence="2" id="KW-0963">Cytoplasm</keyword>